<keyword evidence="2" id="KW-1185">Reference proteome</keyword>
<dbReference type="Proteomes" id="UP000887574">
    <property type="component" value="Unplaced"/>
</dbReference>
<evidence type="ECO:0000313" key="3">
    <source>
        <dbReference type="WBParaSite" id="jg18946"/>
    </source>
</evidence>
<feature type="region of interest" description="Disordered" evidence="1">
    <location>
        <begin position="482"/>
        <end position="555"/>
    </location>
</feature>
<protein>
    <submittedName>
        <fullName evidence="3">C2H2-type domain-containing protein</fullName>
    </submittedName>
</protein>
<reference evidence="3" key="1">
    <citation type="submission" date="2022-11" db="UniProtKB">
        <authorList>
            <consortium name="WormBaseParasite"/>
        </authorList>
    </citation>
    <scope>IDENTIFICATION</scope>
</reference>
<sequence length="947" mass="106831">MPTSSSSCSTYDGVSSDEDEPAAISSPSKSIKPKHSPSKSPKCISVATKRSVKSMESIHPIRTKSLPRENNSVTKRLSPYSKTSSPSLSTSQSQSRLQVKDKLLTKLAKSSSASSLQNLRLKQPNRRSPLANELAARKLRARPSINGNHVVAFNFCGKNESSSSNDDLSMLKKIKSEPKPSLRATPFQIEEPVVVGDYSNPFEGLPSPTFYQQKMCDAIDLNRYLWLADNLGFSKRSVYRPFLIRNLCYMKRAVNCNFNDDLCKGANGVVDSTNPTNPTDNFTAEYAQDIKPMVLVKSDLPKVVNRMPSSIKFNFIRNNLCFGDRSAIVQCFHASEINCALGALKRIPSSTFDMKVNEKLNHISIDLPEDFGAGFMNNLDCKSRVEYFIVRVVFRYEDAEVGGECTHSASSTTGSECPGSGYVWYQANSFFLQNEEEGLSVVHGETSIVLHSSENLKISGNMDGGLQRKNFDNPFMSIQVQNTQDEDDEEEDEDEEDTENSSPIKSTHSIPNVESQSRLSHQSFESTHASERFNSASPMTSIPFAPPSPTNSFNENLPEKIALQFLLNFDYQTATTSTNIMTRSSVPSRESSIHNTLSKDDERFGVQEEESVEQRSTHDRQMTNDSNNWLLKNLNIGSPMELTENLEDGTKQKYKIRVLNSKYMCFFCLTQMSFPSLQSMLFHLRLCHARFKFTHENVMVSRNLKLPGFSVTLNHDFDCSFEMNPSRHYVKLPSEKPTPKKRIVVAPIWIVTKNLASTIRSLMLAEGCTEFNSFLLDRDISFSDGIRHGTRYCFEPPTKINHPWLIQDNSRNLSEITDLHPLEQAMMKLWNDFLLEIRITHLGKKMGYKASRLLFHLTNLVGVNCIDEEESKQFDSLEMERINQGKDRLKNKTNGKQKIQAGSLQESGGPNIIECLDDLKNMYPFASSRRLEKSGSLLIPIVWTIFQ</sequence>
<feature type="compositionally biased region" description="Polar residues" evidence="1">
    <location>
        <begin position="500"/>
        <end position="540"/>
    </location>
</feature>
<evidence type="ECO:0000256" key="1">
    <source>
        <dbReference type="SAM" id="MobiDB-lite"/>
    </source>
</evidence>
<organism evidence="2 3">
    <name type="scientific">Ditylenchus dipsaci</name>
    <dbReference type="NCBI Taxonomy" id="166011"/>
    <lineage>
        <taxon>Eukaryota</taxon>
        <taxon>Metazoa</taxon>
        <taxon>Ecdysozoa</taxon>
        <taxon>Nematoda</taxon>
        <taxon>Chromadorea</taxon>
        <taxon>Rhabditida</taxon>
        <taxon>Tylenchina</taxon>
        <taxon>Tylenchomorpha</taxon>
        <taxon>Sphaerularioidea</taxon>
        <taxon>Anguinidae</taxon>
        <taxon>Anguininae</taxon>
        <taxon>Ditylenchus</taxon>
    </lineage>
</organism>
<accession>A0A915DGA3</accession>
<feature type="compositionally biased region" description="Acidic residues" evidence="1">
    <location>
        <begin position="484"/>
        <end position="499"/>
    </location>
</feature>
<evidence type="ECO:0000313" key="2">
    <source>
        <dbReference type="Proteomes" id="UP000887574"/>
    </source>
</evidence>
<feature type="compositionally biased region" description="Polar residues" evidence="1">
    <location>
        <begin position="581"/>
        <end position="596"/>
    </location>
</feature>
<name>A0A915DGA3_9BILA</name>
<feature type="compositionally biased region" description="Low complexity" evidence="1">
    <location>
        <begin position="77"/>
        <end position="95"/>
    </location>
</feature>
<feature type="region of interest" description="Disordered" evidence="1">
    <location>
        <begin position="581"/>
        <end position="624"/>
    </location>
</feature>
<proteinExistence type="predicted"/>
<dbReference type="WBParaSite" id="jg18946">
    <property type="protein sequence ID" value="jg18946"/>
    <property type="gene ID" value="jg18946"/>
</dbReference>
<feature type="region of interest" description="Disordered" evidence="1">
    <location>
        <begin position="1"/>
        <end position="97"/>
    </location>
</feature>
<feature type="compositionally biased region" description="Polar residues" evidence="1">
    <location>
        <begin position="1"/>
        <end position="13"/>
    </location>
</feature>
<dbReference type="AlphaFoldDB" id="A0A915DGA3"/>
<feature type="compositionally biased region" description="Basic and acidic residues" evidence="1">
    <location>
        <begin position="597"/>
        <end position="622"/>
    </location>
</feature>